<evidence type="ECO:0000259" key="13">
    <source>
        <dbReference type="PROSITE" id="PS51133"/>
    </source>
</evidence>
<keyword evidence="3 9" id="KW-0240">DNA-directed RNA polymerase</keyword>
<evidence type="ECO:0000256" key="1">
    <source>
        <dbReference type="ARBA" id="ARBA00004604"/>
    </source>
</evidence>
<dbReference type="SMART" id="SM00440">
    <property type="entry name" value="ZnF_C2C2"/>
    <property type="match status" value="1"/>
</dbReference>
<dbReference type="PANTHER" id="PTHR11239:SF1">
    <property type="entry name" value="DNA-DIRECTED RNA POLYMERASE II SUBUNIT RPB9"/>
    <property type="match status" value="1"/>
</dbReference>
<feature type="binding site" evidence="10">
    <location>
        <position position="35"/>
    </location>
    <ligand>
        <name>Zn(2+)</name>
        <dbReference type="ChEBI" id="CHEBI:29105"/>
        <label>1</label>
    </ligand>
</feature>
<evidence type="ECO:0000256" key="7">
    <source>
        <dbReference type="ARBA" id="ARBA00023163"/>
    </source>
</evidence>
<dbReference type="PROSITE" id="PS51133">
    <property type="entry name" value="ZF_TFIIS_2"/>
    <property type="match status" value="1"/>
</dbReference>
<dbReference type="Pfam" id="PF01096">
    <property type="entry name" value="Zn_ribbon_TFIIS"/>
    <property type="match status" value="1"/>
</dbReference>
<feature type="binding site" evidence="10">
    <location>
        <position position="79"/>
    </location>
    <ligand>
        <name>Zn(2+)</name>
        <dbReference type="ChEBI" id="CHEBI:29105"/>
        <label>2</label>
    </ligand>
</feature>
<keyword evidence="15" id="KW-1185">Reference proteome</keyword>
<feature type="binding site" evidence="10">
    <location>
        <position position="10"/>
    </location>
    <ligand>
        <name>Zn(2+)</name>
        <dbReference type="ChEBI" id="CHEBI:29105"/>
        <label>1</label>
    </ligand>
</feature>
<dbReference type="GO" id="GO:0001193">
    <property type="term" value="P:maintenance of transcriptional fidelity during transcription elongation by RNA polymerase II"/>
    <property type="evidence" value="ECO:0007669"/>
    <property type="project" value="TreeGrafter"/>
</dbReference>
<keyword evidence="8 9" id="KW-0539">Nucleus</keyword>
<dbReference type="InterPro" id="IPR019761">
    <property type="entry name" value="DNA-dir_RNA_pol-M_15_CS"/>
</dbReference>
<dbReference type="STRING" id="1858805.M5GB67"/>
<dbReference type="Gene3D" id="2.20.25.10">
    <property type="match status" value="2"/>
</dbReference>
<dbReference type="GeneID" id="63685071"/>
<evidence type="ECO:0000256" key="4">
    <source>
        <dbReference type="ARBA" id="ARBA00022723"/>
    </source>
</evidence>
<accession>M5GB67</accession>
<feature type="binding site" evidence="10">
    <location>
        <position position="82"/>
    </location>
    <ligand>
        <name>Zn(2+)</name>
        <dbReference type="ChEBI" id="CHEBI:29105"/>
        <label>2</label>
    </ligand>
</feature>
<proteinExistence type="inferred from homology"/>
<dbReference type="PANTHER" id="PTHR11239">
    <property type="entry name" value="DNA-DIRECTED RNA POLYMERASE"/>
    <property type="match status" value="1"/>
</dbReference>
<dbReference type="GO" id="GO:0006283">
    <property type="term" value="P:transcription-coupled nucleotide-excision repair"/>
    <property type="evidence" value="ECO:0007669"/>
    <property type="project" value="TreeGrafter"/>
</dbReference>
<evidence type="ECO:0000256" key="11">
    <source>
        <dbReference type="PIRSR" id="PIRSR005586-2"/>
    </source>
</evidence>
<dbReference type="OrthoDB" id="282270at2759"/>
<feature type="zinc finger region" description="C4-type" evidence="11">
    <location>
        <begin position="10"/>
        <end position="35"/>
    </location>
</feature>
<dbReference type="HOGENOM" id="CLU_093932_0_1_1"/>
<evidence type="ECO:0000256" key="10">
    <source>
        <dbReference type="PIRSR" id="PIRSR005586-1"/>
    </source>
</evidence>
<dbReference type="GO" id="GO:0003899">
    <property type="term" value="F:DNA-directed RNA polymerase activity"/>
    <property type="evidence" value="ECO:0007669"/>
    <property type="project" value="InterPro"/>
</dbReference>
<dbReference type="Proteomes" id="UP000030653">
    <property type="component" value="Unassembled WGS sequence"/>
</dbReference>
<dbReference type="InterPro" id="IPR001222">
    <property type="entry name" value="Znf_TFIIS"/>
</dbReference>
<evidence type="ECO:0000256" key="3">
    <source>
        <dbReference type="ARBA" id="ARBA00022478"/>
    </source>
</evidence>
<evidence type="ECO:0000256" key="6">
    <source>
        <dbReference type="ARBA" id="ARBA00022833"/>
    </source>
</evidence>
<feature type="binding site" evidence="10">
    <location>
        <position position="13"/>
    </location>
    <ligand>
        <name>Zn(2+)</name>
        <dbReference type="ChEBI" id="CHEBI:29105"/>
        <label>1</label>
    </ligand>
</feature>
<keyword evidence="6 10" id="KW-0862">Zinc</keyword>
<dbReference type="SMART" id="SM00661">
    <property type="entry name" value="RPOL9"/>
    <property type="match status" value="1"/>
</dbReference>
<protein>
    <recommendedName>
        <fullName evidence="9">DNA-directed RNA polymerase subunit</fullName>
    </recommendedName>
</protein>
<comment type="subunit">
    <text evidence="2">Component of the RNA polymerase II (Pol II) complex consisting of 12 subunits.</text>
</comment>
<keyword evidence="5 11" id="KW-0863">Zinc-finger</keyword>
<feature type="binding site" evidence="10">
    <location>
        <position position="110"/>
    </location>
    <ligand>
        <name>Zn(2+)</name>
        <dbReference type="ChEBI" id="CHEBI:29105"/>
        <label>2</label>
    </ligand>
</feature>
<dbReference type="GO" id="GO:0008270">
    <property type="term" value="F:zinc ion binding"/>
    <property type="evidence" value="ECO:0007669"/>
    <property type="project" value="UniProtKB-KW"/>
</dbReference>
<evidence type="ECO:0000256" key="2">
    <source>
        <dbReference type="ARBA" id="ARBA00011730"/>
    </source>
</evidence>
<dbReference type="GO" id="GO:0003676">
    <property type="term" value="F:nucleic acid binding"/>
    <property type="evidence" value="ECO:0007669"/>
    <property type="project" value="InterPro"/>
</dbReference>
<dbReference type="InterPro" id="IPR012164">
    <property type="entry name" value="Rpa12/Rpb9/Rpc10/TFS"/>
</dbReference>
<dbReference type="PROSITE" id="PS01030">
    <property type="entry name" value="RNA_POL_M_15KD"/>
    <property type="match status" value="1"/>
</dbReference>
<dbReference type="EMBL" id="JH795860">
    <property type="protein sequence ID" value="EJU03267.1"/>
    <property type="molecule type" value="Genomic_DNA"/>
</dbReference>
<reference evidence="14 15" key="1">
    <citation type="journal article" date="2012" name="Science">
        <title>The Paleozoic origin of enzymatic lignin decomposition reconstructed from 31 fungal genomes.</title>
        <authorList>
            <person name="Floudas D."/>
            <person name="Binder M."/>
            <person name="Riley R."/>
            <person name="Barry K."/>
            <person name="Blanchette R.A."/>
            <person name="Henrissat B."/>
            <person name="Martinez A.T."/>
            <person name="Otillar R."/>
            <person name="Spatafora J.W."/>
            <person name="Yadav J.S."/>
            <person name="Aerts A."/>
            <person name="Benoit I."/>
            <person name="Boyd A."/>
            <person name="Carlson A."/>
            <person name="Copeland A."/>
            <person name="Coutinho P.M."/>
            <person name="de Vries R.P."/>
            <person name="Ferreira P."/>
            <person name="Findley K."/>
            <person name="Foster B."/>
            <person name="Gaskell J."/>
            <person name="Glotzer D."/>
            <person name="Gorecki P."/>
            <person name="Heitman J."/>
            <person name="Hesse C."/>
            <person name="Hori C."/>
            <person name="Igarashi K."/>
            <person name="Jurgens J.A."/>
            <person name="Kallen N."/>
            <person name="Kersten P."/>
            <person name="Kohler A."/>
            <person name="Kuees U."/>
            <person name="Kumar T.K.A."/>
            <person name="Kuo A."/>
            <person name="LaButti K."/>
            <person name="Larrondo L.F."/>
            <person name="Lindquist E."/>
            <person name="Ling A."/>
            <person name="Lombard V."/>
            <person name="Lucas S."/>
            <person name="Lundell T."/>
            <person name="Martin R."/>
            <person name="McLaughlin D.J."/>
            <person name="Morgenstern I."/>
            <person name="Morin E."/>
            <person name="Murat C."/>
            <person name="Nagy L.G."/>
            <person name="Nolan M."/>
            <person name="Ohm R.A."/>
            <person name="Patyshakuliyeva A."/>
            <person name="Rokas A."/>
            <person name="Ruiz-Duenas F.J."/>
            <person name="Sabat G."/>
            <person name="Salamov A."/>
            <person name="Samejima M."/>
            <person name="Schmutz J."/>
            <person name="Slot J.C."/>
            <person name="St John F."/>
            <person name="Stenlid J."/>
            <person name="Sun H."/>
            <person name="Sun S."/>
            <person name="Syed K."/>
            <person name="Tsang A."/>
            <person name="Wiebenga A."/>
            <person name="Young D."/>
            <person name="Pisabarro A."/>
            <person name="Eastwood D.C."/>
            <person name="Martin F."/>
            <person name="Cullen D."/>
            <person name="Grigoriev I.V."/>
            <person name="Hibbett D.S."/>
        </authorList>
    </citation>
    <scope>NUCLEOTIDE SEQUENCE [LARGE SCALE GENOMIC DNA]</scope>
    <source>
        <strain evidence="14 15">DJM-731 SS1</strain>
    </source>
</reference>
<dbReference type="InterPro" id="IPR001529">
    <property type="entry name" value="Zn_ribbon_RPB9"/>
</dbReference>
<keyword evidence="4 10" id="KW-0479">Metal-binding</keyword>
<feature type="binding site" evidence="10">
    <location>
        <position position="32"/>
    </location>
    <ligand>
        <name>Zn(2+)</name>
        <dbReference type="ChEBI" id="CHEBI:29105"/>
        <label>1</label>
    </ligand>
</feature>
<dbReference type="SUPFAM" id="SSF57783">
    <property type="entry name" value="Zinc beta-ribbon"/>
    <property type="match status" value="2"/>
</dbReference>
<evidence type="ECO:0000256" key="5">
    <source>
        <dbReference type="ARBA" id="ARBA00022771"/>
    </source>
</evidence>
<dbReference type="OMA" id="DTSMVLF"/>
<dbReference type="GO" id="GO:0006367">
    <property type="term" value="P:transcription initiation at RNA polymerase II promoter"/>
    <property type="evidence" value="ECO:0007669"/>
    <property type="project" value="TreeGrafter"/>
</dbReference>
<dbReference type="RefSeq" id="XP_040630161.1">
    <property type="nucleotide sequence ID" value="XM_040770009.1"/>
</dbReference>
<evidence type="ECO:0000256" key="8">
    <source>
        <dbReference type="ARBA" id="ARBA00023242"/>
    </source>
</evidence>
<keyword evidence="7 9" id="KW-0804">Transcription</keyword>
<gene>
    <name evidence="14" type="ORF">DACRYDRAFT_115471</name>
</gene>
<dbReference type="AlphaFoldDB" id="M5GB67"/>
<comment type="similarity">
    <text evidence="9 12">Belongs to the archaeal rpoM/eukaryotic RPA12/RPB9/RPC11 RNA polymerase family.</text>
</comment>
<sequence length="121" mass="13808">MASDESIQFCIECNNLLYPRADKDRHVLLYACRNCDFEYQATDPCVYKNDLFTVTKEQSGVTEDVNKDITLPRDADVLCPSCHSEGAVTYQDQGKRKETRMTLFFICLKCGHAFVDPNVPQ</sequence>
<evidence type="ECO:0000313" key="15">
    <source>
        <dbReference type="Proteomes" id="UP000030653"/>
    </source>
</evidence>
<evidence type="ECO:0000256" key="9">
    <source>
        <dbReference type="PIRNR" id="PIRNR005586"/>
    </source>
</evidence>
<comment type="function">
    <text evidence="9">DNA-dependent RNA polymerase catalyzes the transcription of DNA into RNA using the four ribonucleoside triphosphates as substrates.</text>
</comment>
<dbReference type="InterPro" id="IPR034012">
    <property type="entry name" value="Zn_ribbon_RPB9_C"/>
</dbReference>
<dbReference type="GO" id="GO:0005665">
    <property type="term" value="C:RNA polymerase II, core complex"/>
    <property type="evidence" value="ECO:0007669"/>
    <property type="project" value="TreeGrafter"/>
</dbReference>
<comment type="subcellular location">
    <subcellularLocation>
        <location evidence="1">Nucleus</location>
        <location evidence="1">Nucleolus</location>
    </subcellularLocation>
</comment>
<feature type="domain" description="TFIIS-type" evidence="13">
    <location>
        <begin position="75"/>
        <end position="115"/>
    </location>
</feature>
<evidence type="ECO:0000313" key="14">
    <source>
        <dbReference type="EMBL" id="EJU03267.1"/>
    </source>
</evidence>
<feature type="binding site" evidence="10">
    <location>
        <position position="107"/>
    </location>
    <ligand>
        <name>Zn(2+)</name>
        <dbReference type="ChEBI" id="CHEBI:29105"/>
        <label>2</label>
    </ligand>
</feature>
<dbReference type="Pfam" id="PF02150">
    <property type="entry name" value="Zn_ribbon_RPB9"/>
    <property type="match status" value="1"/>
</dbReference>
<name>M5GB67_DACPD</name>
<dbReference type="GO" id="GO:0005730">
    <property type="term" value="C:nucleolus"/>
    <property type="evidence" value="ECO:0007669"/>
    <property type="project" value="UniProtKB-SubCell"/>
</dbReference>
<dbReference type="CDD" id="cd10508">
    <property type="entry name" value="Zn-ribbon_RPB9"/>
    <property type="match status" value="1"/>
</dbReference>
<evidence type="ECO:0000256" key="12">
    <source>
        <dbReference type="RuleBase" id="RU003474"/>
    </source>
</evidence>
<organism evidence="14 15">
    <name type="scientific">Dacryopinax primogenitus (strain DJM 731)</name>
    <name type="common">Brown rot fungus</name>
    <dbReference type="NCBI Taxonomy" id="1858805"/>
    <lineage>
        <taxon>Eukaryota</taxon>
        <taxon>Fungi</taxon>
        <taxon>Dikarya</taxon>
        <taxon>Basidiomycota</taxon>
        <taxon>Agaricomycotina</taxon>
        <taxon>Dacrymycetes</taxon>
        <taxon>Dacrymycetales</taxon>
        <taxon>Dacrymycetaceae</taxon>
        <taxon>Dacryopinax</taxon>
    </lineage>
</organism>
<dbReference type="PIRSF" id="PIRSF005586">
    <property type="entry name" value="RNApol_RpoM"/>
    <property type="match status" value="1"/>
</dbReference>